<dbReference type="UniPathway" id="UPA00253"/>
<gene>
    <name evidence="9" type="ORF">METZ01_LOCUS294215</name>
</gene>
<accession>A0A382M2G7</accession>
<evidence type="ECO:0000256" key="7">
    <source>
        <dbReference type="ARBA" id="ARBA00023027"/>
    </source>
</evidence>
<organism evidence="9">
    <name type="scientific">marine metagenome</name>
    <dbReference type="NCBI Taxonomy" id="408172"/>
    <lineage>
        <taxon>unclassified sequences</taxon>
        <taxon>metagenomes</taxon>
        <taxon>ecological metagenomes</taxon>
    </lineage>
</organism>
<dbReference type="AlphaFoldDB" id="A0A382M2G7"/>
<dbReference type="NCBIfam" id="TIGR00482">
    <property type="entry name" value="nicotinate (nicotinamide) nucleotide adenylyltransferase"/>
    <property type="match status" value="1"/>
</dbReference>
<evidence type="ECO:0000256" key="4">
    <source>
        <dbReference type="ARBA" id="ARBA00022695"/>
    </source>
</evidence>
<dbReference type="NCBIfam" id="NF000840">
    <property type="entry name" value="PRK00071.1-3"/>
    <property type="match status" value="1"/>
</dbReference>
<dbReference type="CDD" id="cd02165">
    <property type="entry name" value="NMNAT"/>
    <property type="match status" value="1"/>
</dbReference>
<dbReference type="GO" id="GO:0009435">
    <property type="term" value="P:NAD+ biosynthetic process"/>
    <property type="evidence" value="ECO:0007669"/>
    <property type="project" value="UniProtKB-UniPathway"/>
</dbReference>
<dbReference type="GO" id="GO:0070566">
    <property type="term" value="F:adenylyltransferase activity"/>
    <property type="evidence" value="ECO:0007669"/>
    <property type="project" value="UniProtKB-ARBA"/>
</dbReference>
<protein>
    <recommendedName>
        <fullName evidence="8">Cytidyltransferase-like domain-containing protein</fullName>
    </recommendedName>
</protein>
<keyword evidence="5" id="KW-0547">Nucleotide-binding</keyword>
<evidence type="ECO:0000256" key="6">
    <source>
        <dbReference type="ARBA" id="ARBA00022840"/>
    </source>
</evidence>
<sequence length="228" mass="24941">MNTLERTGLLGGTFDPAHNGHVAIAETARRIFKLDRVLLVPARVPPHRLSAPVASASDRFAMVELAVKDHQGLAASNLELHDPAPTYTTETLQRLINAGQSTSQLFFITGADAFADITAWQGYPTLLDQSHFVVLSRPGHDLSTLRRKLPEIAHRFHEVSLGGFDCFPDDERTAIFTVEANTPDIASSVIRHRLSVGASVDDLVPSGVARYIHAHHLYGPAPRGKQFQ</sequence>
<dbReference type="PANTHER" id="PTHR39321">
    <property type="entry name" value="NICOTINATE-NUCLEOTIDE ADENYLYLTRANSFERASE-RELATED"/>
    <property type="match status" value="1"/>
</dbReference>
<dbReference type="EMBL" id="UINC01089895">
    <property type="protein sequence ID" value="SVC41361.1"/>
    <property type="molecule type" value="Genomic_DNA"/>
</dbReference>
<dbReference type="Pfam" id="PF01467">
    <property type="entry name" value="CTP_transf_like"/>
    <property type="match status" value="1"/>
</dbReference>
<dbReference type="HAMAP" id="MF_00244">
    <property type="entry name" value="NaMN_adenylyltr"/>
    <property type="match status" value="1"/>
</dbReference>
<dbReference type="GO" id="GO:0005524">
    <property type="term" value="F:ATP binding"/>
    <property type="evidence" value="ECO:0007669"/>
    <property type="project" value="UniProtKB-KW"/>
</dbReference>
<evidence type="ECO:0000256" key="3">
    <source>
        <dbReference type="ARBA" id="ARBA00022679"/>
    </source>
</evidence>
<keyword evidence="4" id="KW-0548">Nucleotidyltransferase</keyword>
<evidence type="ECO:0000256" key="5">
    <source>
        <dbReference type="ARBA" id="ARBA00022741"/>
    </source>
</evidence>
<keyword evidence="3" id="KW-0808">Transferase</keyword>
<evidence type="ECO:0000256" key="2">
    <source>
        <dbReference type="ARBA" id="ARBA00022642"/>
    </source>
</evidence>
<dbReference type="InterPro" id="IPR005248">
    <property type="entry name" value="NadD/NMNAT"/>
</dbReference>
<dbReference type="PANTHER" id="PTHR39321:SF3">
    <property type="entry name" value="PHOSPHOPANTETHEINE ADENYLYLTRANSFERASE"/>
    <property type="match status" value="1"/>
</dbReference>
<keyword evidence="6" id="KW-0067">ATP-binding</keyword>
<reference evidence="9" key="1">
    <citation type="submission" date="2018-05" db="EMBL/GenBank/DDBJ databases">
        <authorList>
            <person name="Lanie J.A."/>
            <person name="Ng W.-L."/>
            <person name="Kazmierczak K.M."/>
            <person name="Andrzejewski T.M."/>
            <person name="Davidsen T.M."/>
            <person name="Wayne K.J."/>
            <person name="Tettelin H."/>
            <person name="Glass J.I."/>
            <person name="Rusch D."/>
            <person name="Podicherti R."/>
            <person name="Tsui H.-C.T."/>
            <person name="Winkler M.E."/>
        </authorList>
    </citation>
    <scope>NUCLEOTIDE SEQUENCE</scope>
</reference>
<evidence type="ECO:0000256" key="1">
    <source>
        <dbReference type="ARBA" id="ARBA00004790"/>
    </source>
</evidence>
<dbReference type="SUPFAM" id="SSF52374">
    <property type="entry name" value="Nucleotidylyl transferase"/>
    <property type="match status" value="1"/>
</dbReference>
<dbReference type="InterPro" id="IPR004821">
    <property type="entry name" value="Cyt_trans-like"/>
</dbReference>
<evidence type="ECO:0000313" key="9">
    <source>
        <dbReference type="EMBL" id="SVC41361.1"/>
    </source>
</evidence>
<keyword evidence="7" id="KW-0520">NAD</keyword>
<dbReference type="InterPro" id="IPR014729">
    <property type="entry name" value="Rossmann-like_a/b/a_fold"/>
</dbReference>
<comment type="pathway">
    <text evidence="1">Cofactor biosynthesis; NAD(+) biosynthesis.</text>
</comment>
<dbReference type="Gene3D" id="3.40.50.620">
    <property type="entry name" value="HUPs"/>
    <property type="match status" value="1"/>
</dbReference>
<feature type="domain" description="Cytidyltransferase-like" evidence="8">
    <location>
        <begin position="9"/>
        <end position="193"/>
    </location>
</feature>
<dbReference type="NCBIfam" id="TIGR00125">
    <property type="entry name" value="cyt_tran_rel"/>
    <property type="match status" value="1"/>
</dbReference>
<proteinExistence type="inferred from homology"/>
<keyword evidence="2" id="KW-0662">Pyridine nucleotide biosynthesis</keyword>
<evidence type="ECO:0000259" key="8">
    <source>
        <dbReference type="Pfam" id="PF01467"/>
    </source>
</evidence>
<name>A0A382M2G7_9ZZZZ</name>